<dbReference type="RefSeq" id="WP_241410583.1">
    <property type="nucleotide sequence ID" value="NZ_JAKZGO010000004.1"/>
</dbReference>
<accession>A0ABS9VAS3</accession>
<sequence length="129" mass="15121">MKSTLFFILTMTAFQVMAQDQQKAPINRMVLYPEVYQFIELEDNQEILLTDLMGFCEEQELKLIQKGRQLMLLKIYPSFLEVEKTSNDLKEKIAPHAKIKSIVSYGREYLPKEYHYLTAINNGINMPQP</sequence>
<dbReference type="Proteomes" id="UP001165430">
    <property type="component" value="Unassembled WGS sequence"/>
</dbReference>
<protein>
    <submittedName>
        <fullName evidence="2">Uncharacterized protein</fullName>
    </submittedName>
</protein>
<dbReference type="EMBL" id="JAKZGO010000004">
    <property type="protein sequence ID" value="MCH7413035.1"/>
    <property type="molecule type" value="Genomic_DNA"/>
</dbReference>
<proteinExistence type="predicted"/>
<evidence type="ECO:0000313" key="3">
    <source>
        <dbReference type="Proteomes" id="UP001165430"/>
    </source>
</evidence>
<comment type="caution">
    <text evidence="2">The sequence shown here is derived from an EMBL/GenBank/DDBJ whole genome shotgun (WGS) entry which is preliminary data.</text>
</comment>
<reference evidence="2" key="1">
    <citation type="submission" date="2022-03" db="EMBL/GenBank/DDBJ databases">
        <title>De novo assembled genomes of Belliella spp. (Cyclobacteriaceae) strains.</title>
        <authorList>
            <person name="Szabo A."/>
            <person name="Korponai K."/>
            <person name="Felfoldi T."/>
        </authorList>
    </citation>
    <scope>NUCLEOTIDE SEQUENCE</scope>
    <source>
        <strain evidence="2">DSM 111903</strain>
    </source>
</reference>
<feature type="chain" id="PRO_5046860183" evidence="1">
    <location>
        <begin position="19"/>
        <end position="129"/>
    </location>
</feature>
<evidence type="ECO:0000256" key="1">
    <source>
        <dbReference type="SAM" id="SignalP"/>
    </source>
</evidence>
<name>A0ABS9VAS3_9BACT</name>
<evidence type="ECO:0000313" key="2">
    <source>
        <dbReference type="EMBL" id="MCH7413035.1"/>
    </source>
</evidence>
<gene>
    <name evidence="2" type="ORF">MM213_06050</name>
</gene>
<organism evidence="2 3">
    <name type="scientific">Belliella alkalica</name>
    <dbReference type="NCBI Taxonomy" id="1730871"/>
    <lineage>
        <taxon>Bacteria</taxon>
        <taxon>Pseudomonadati</taxon>
        <taxon>Bacteroidota</taxon>
        <taxon>Cytophagia</taxon>
        <taxon>Cytophagales</taxon>
        <taxon>Cyclobacteriaceae</taxon>
        <taxon>Belliella</taxon>
    </lineage>
</organism>
<feature type="signal peptide" evidence="1">
    <location>
        <begin position="1"/>
        <end position="18"/>
    </location>
</feature>
<keyword evidence="3" id="KW-1185">Reference proteome</keyword>
<keyword evidence="1" id="KW-0732">Signal</keyword>